<feature type="region of interest" description="Disordered" evidence="1">
    <location>
        <begin position="195"/>
        <end position="255"/>
    </location>
</feature>
<reference evidence="2" key="1">
    <citation type="submission" date="2013-05" db="EMBL/GenBank/DDBJ databases">
        <title>Draft genome sequences of six wheat associated Fusarium spp. isolates.</title>
        <authorList>
            <person name="Moolhuijzen P.M."/>
            <person name="Manners J.M."/>
            <person name="Wilcox S."/>
            <person name="Bellgard M.I."/>
            <person name="Gardiner D.M."/>
        </authorList>
    </citation>
    <scope>NUCLEOTIDE SEQUENCE</scope>
    <source>
        <strain evidence="2">CS5907</strain>
        <strain evidence="2">CS5907</strain>
    </source>
</reference>
<accession>A0A096PFE5</accession>
<gene>
    <name evidence="2" type="ORF">BN851_0078930</name>
</gene>
<dbReference type="EMBL" id="CBMG010001544">
    <property type="protein sequence ID" value="CEG03625.1"/>
    <property type="molecule type" value="Genomic_DNA"/>
</dbReference>
<name>A0A096PFE5_9HYPO</name>
<organism evidence="2">
    <name type="scientific">Fusarium acuminatum CS5907</name>
    <dbReference type="NCBI Taxonomy" id="1318461"/>
    <lineage>
        <taxon>Eukaryota</taxon>
        <taxon>Fungi</taxon>
        <taxon>Dikarya</taxon>
        <taxon>Ascomycota</taxon>
        <taxon>Pezizomycotina</taxon>
        <taxon>Sordariomycetes</taxon>
        <taxon>Hypocreomycetidae</taxon>
        <taxon>Hypocreales</taxon>
        <taxon>Nectriaceae</taxon>
        <taxon>Fusarium</taxon>
        <taxon>Fusarium tricinctum species complex</taxon>
    </lineage>
</organism>
<proteinExistence type="predicted"/>
<evidence type="ECO:0000313" key="2">
    <source>
        <dbReference type="EMBL" id="CEG03625.1"/>
    </source>
</evidence>
<protein>
    <submittedName>
        <fullName evidence="2">WGS project CBMG000000000 data, contig CS5907-c001548</fullName>
    </submittedName>
</protein>
<sequence length="454" mass="52119">MAASLCDKPVPYCSCIMRKANLDGTLTNTSCDWCERLVPDDKAIYLVLRDHVRHLQLLGSNKKVKWKKMKKKSGEGPVMDAIESLPDREDIQKLLTKYEAGVLRASVRVLVEHDSSELRSLLSSIWRDFPPAVEPGEVADEEAIWDARPEPAAEQAPPYDYLCEPEIAAQDYQETKDAEPEAIEEEYVEVRDIEEKSFDDDPLLSGHEGDDYGDNPTSNKPVDSDTEEGPVGIRETPVKDATSSDEETGEERAQENKDMICLPFDIQYKLVVQLQGVLERACFAYAQRRLPTMLRKREWSCAEAVPLHTWMDQFANIQYTFDIEPSRELLQSVTEIEDTAVKRTPMDWSRTKKFLDSAVELTEVLRTEEHRDFVKKIRVDVVKAIKDLRHQEEEFQNDEMNELLCICLERKELDDREKLAWAEKKRKTIECQRSAGLRVKKAIDEAKVAFETST</sequence>
<evidence type="ECO:0000256" key="1">
    <source>
        <dbReference type="SAM" id="MobiDB-lite"/>
    </source>
</evidence>
<dbReference type="AlphaFoldDB" id="A0A096PFE5"/>
<comment type="caution">
    <text evidence="2">The sequence shown here is derived from an EMBL/GenBank/DDBJ whole genome shotgun (WGS) entry which is preliminary data.</text>
</comment>